<evidence type="ECO:0000313" key="4">
    <source>
        <dbReference type="Proteomes" id="UP000217771"/>
    </source>
</evidence>
<proteinExistence type="predicted"/>
<evidence type="ECO:0000313" key="3">
    <source>
        <dbReference type="EMBL" id="PAU76133.1"/>
    </source>
</evidence>
<gene>
    <name evidence="3" type="ORF">CK498_14675</name>
</gene>
<evidence type="ECO:0000256" key="1">
    <source>
        <dbReference type="SAM" id="Phobius"/>
    </source>
</evidence>
<accession>A0A2A2EV29</accession>
<feature type="transmembrane region" description="Helical" evidence="1">
    <location>
        <begin position="62"/>
        <end position="79"/>
    </location>
</feature>
<feature type="transmembrane region" description="Helical" evidence="1">
    <location>
        <begin position="117"/>
        <end position="136"/>
    </location>
</feature>
<dbReference type="RefSeq" id="WP_095621603.1">
    <property type="nucleotide sequence ID" value="NZ_NSKB01000005.1"/>
</dbReference>
<dbReference type="AlphaFoldDB" id="A0A2A2EV29"/>
<feature type="transmembrane region" description="Helical" evidence="1">
    <location>
        <begin position="320"/>
        <end position="341"/>
    </location>
</feature>
<keyword evidence="1" id="KW-0472">Membrane</keyword>
<feature type="transmembrane region" description="Helical" evidence="1">
    <location>
        <begin position="156"/>
        <end position="176"/>
    </location>
</feature>
<dbReference type="Proteomes" id="UP000217771">
    <property type="component" value="Unassembled WGS sequence"/>
</dbReference>
<feature type="transmembrane region" description="Helical" evidence="1">
    <location>
        <begin position="258"/>
        <end position="276"/>
    </location>
</feature>
<dbReference type="OrthoDB" id="8527955at2"/>
<dbReference type="EMBL" id="NSKB01000005">
    <property type="protein sequence ID" value="PAU76133.1"/>
    <property type="molecule type" value="Genomic_DNA"/>
</dbReference>
<feature type="transmembrane region" description="Helical" evidence="1">
    <location>
        <begin position="37"/>
        <end position="57"/>
    </location>
</feature>
<feature type="transmembrane region" description="Helical" evidence="1">
    <location>
        <begin position="282"/>
        <end position="308"/>
    </location>
</feature>
<keyword evidence="1" id="KW-0812">Transmembrane</keyword>
<reference evidence="3 4" key="1">
    <citation type="submission" date="2017-08" db="EMBL/GenBank/DDBJ databases">
        <title>Halomonas alkalisoli sp. nov., isolated from saline alkaline soil.</title>
        <authorList>
            <person name="Wang D."/>
            <person name="Zhang G."/>
        </authorList>
    </citation>
    <scope>NUCLEOTIDE SEQUENCE [LARGE SCALE GENOMIC DNA]</scope>
    <source>
        <strain evidence="3 4">WRN001</strain>
    </source>
</reference>
<dbReference type="InterPro" id="IPR025513">
    <property type="entry name" value="DUF4401"/>
</dbReference>
<protein>
    <recommendedName>
        <fullName evidence="2">DUF4401 domain-containing protein</fullName>
    </recommendedName>
</protein>
<organism evidence="3 4">
    <name type="scientific">Halomonas salipaludis</name>
    <dbReference type="NCBI Taxonomy" id="2032625"/>
    <lineage>
        <taxon>Bacteria</taxon>
        <taxon>Pseudomonadati</taxon>
        <taxon>Pseudomonadota</taxon>
        <taxon>Gammaproteobacteria</taxon>
        <taxon>Oceanospirillales</taxon>
        <taxon>Halomonadaceae</taxon>
        <taxon>Halomonas</taxon>
    </lineage>
</organism>
<dbReference type="Pfam" id="PF14351">
    <property type="entry name" value="DUF4401"/>
    <property type="match status" value="1"/>
</dbReference>
<comment type="caution">
    <text evidence="3">The sequence shown here is derived from an EMBL/GenBank/DDBJ whole genome shotgun (WGS) entry which is preliminary data.</text>
</comment>
<name>A0A2A2EV29_9GAMM</name>
<sequence length="354" mass="38124">MTESLRERLDRAGITLAEGEAAPAIEPPWFVRALQAFSGWLAALFLLGFIGMGMVFILESSIAAAALGLVLIAGAYALLRGNGGDFVEHLGLAASLCGQLLVAWALAHALINQTAGLWWALLLLQVMLALVMPSLTHRALSALAASLALYMALSESLSAAPIAGGLVLLVAVALWLNEFRWPARMRQCQALGHGLLLGLLAIQVMEYSGQSLLMELHRDGLVLTWLAPWMGDALATLALLLLLRHIFQREAHAMAPRVRVAAYGAAAVVMLLSLQAHGLSQAVVVITLGFAIAHRLIIALGVLLLLLAMANYYYWLEVTLLTKSATLLALGVLLLALRWGLQRWWRRGDGEVAR</sequence>
<keyword evidence="1" id="KW-1133">Transmembrane helix</keyword>
<feature type="transmembrane region" description="Helical" evidence="1">
    <location>
        <begin position="91"/>
        <end position="110"/>
    </location>
</feature>
<feature type="domain" description="DUF4401" evidence="2">
    <location>
        <begin position="28"/>
        <end position="343"/>
    </location>
</feature>
<keyword evidence="4" id="KW-1185">Reference proteome</keyword>
<evidence type="ECO:0000259" key="2">
    <source>
        <dbReference type="Pfam" id="PF14351"/>
    </source>
</evidence>
<feature type="transmembrane region" description="Helical" evidence="1">
    <location>
        <begin position="188"/>
        <end position="205"/>
    </location>
</feature>
<feature type="transmembrane region" description="Helical" evidence="1">
    <location>
        <begin position="225"/>
        <end position="246"/>
    </location>
</feature>